<dbReference type="EMBL" id="FOWC01000024">
    <property type="protein sequence ID" value="SFQ77687.1"/>
    <property type="molecule type" value="Genomic_DNA"/>
</dbReference>
<accession>A0A1I6BA53</accession>
<organism evidence="2 3">
    <name type="scientific">Amycolatopsis rubida</name>
    <dbReference type="NCBI Taxonomy" id="112413"/>
    <lineage>
        <taxon>Bacteria</taxon>
        <taxon>Bacillati</taxon>
        <taxon>Actinomycetota</taxon>
        <taxon>Actinomycetes</taxon>
        <taxon>Pseudonocardiales</taxon>
        <taxon>Pseudonocardiaceae</taxon>
        <taxon>Amycolatopsis</taxon>
    </lineage>
</organism>
<name>A0A1I6BA53_9PSEU</name>
<feature type="region of interest" description="Disordered" evidence="1">
    <location>
        <begin position="336"/>
        <end position="395"/>
    </location>
</feature>
<dbReference type="RefSeq" id="WP_093577156.1">
    <property type="nucleotide sequence ID" value="NZ_FOWC01000024.1"/>
</dbReference>
<protein>
    <submittedName>
        <fullName evidence="2">Uncharacterized protein</fullName>
    </submittedName>
</protein>
<gene>
    <name evidence="2" type="ORF">SAMN05421854_12474</name>
</gene>
<dbReference type="AlphaFoldDB" id="A0A1I6BA53"/>
<proteinExistence type="predicted"/>
<evidence type="ECO:0000313" key="2">
    <source>
        <dbReference type="EMBL" id="SFQ77687.1"/>
    </source>
</evidence>
<dbReference type="STRING" id="112413.SAMN05421854_12474"/>
<dbReference type="Proteomes" id="UP000199137">
    <property type="component" value="Unassembled WGS sequence"/>
</dbReference>
<evidence type="ECO:0000256" key="1">
    <source>
        <dbReference type="SAM" id="MobiDB-lite"/>
    </source>
</evidence>
<reference evidence="3" key="1">
    <citation type="submission" date="2016-10" db="EMBL/GenBank/DDBJ databases">
        <authorList>
            <person name="Varghese N."/>
            <person name="Submissions S."/>
        </authorList>
    </citation>
    <scope>NUCLEOTIDE SEQUENCE [LARGE SCALE GENOMIC DNA]</scope>
    <source>
        <strain evidence="3">DSM 44637</strain>
    </source>
</reference>
<sequence length="542" mass="59587">MISYTPEYSNGSMLWIERDPDGNYALHEWQVEDEETGEIRYEDVVVPFDDPDHGCDWSAVKPSWLKDQGTVIVLLGDSAHADTIDGDPDPARKETAGGMVRYLNGRLLDIPERKGKRVDTTIEDIEYPRARPGRSASKDTVIELPSGKAIVLHQRKVNGLRNFIPTQAQSGEVIVDEHGTRVEWTYVPAPTPPVSGSADYRTGTPVVCVDYQGEAYHVEAKQSRYRQFGVTDEIRGRTWLIVKPPVYSDQEPTKWGVLTHASRFSLHAKGGGELPWDAWGDAFYAKFPATLAQARDEARSANTAQTDPAMAKNLARILDRLNPRFRASRLLAAAAGKLRGTDSDERAGNPNKRTPRPFSPTPHPRPSGGGGGTKGTGKILTPASTGDTRGETSDVRAGYPGYKWDTFDAEEAIYLARFDENDDLREGTVVFRGVVHLNDRHPVFVEDFRHWTQDVWPKADSDKVIDLIQRIYGEEAVAHVVHARRLSGTTVATDANGPVIIGKDDVEKLVSIVALSSAMLGLVNVEQRILTAGGGLFGKAAA</sequence>
<dbReference type="OrthoDB" id="5481225at2"/>
<evidence type="ECO:0000313" key="3">
    <source>
        <dbReference type="Proteomes" id="UP000199137"/>
    </source>
</evidence>